<gene>
    <name evidence="2" type="ORF">LX24_00497</name>
</gene>
<dbReference type="InterPro" id="IPR008331">
    <property type="entry name" value="Ferritin_DPS_dom"/>
</dbReference>
<dbReference type="Proteomes" id="UP000323166">
    <property type="component" value="Unassembled WGS sequence"/>
</dbReference>
<reference evidence="2 3" key="1">
    <citation type="submission" date="2019-07" db="EMBL/GenBank/DDBJ databases">
        <title>Genomic Encyclopedia of Type Strains, Phase I: the one thousand microbial genomes (KMG-I) project.</title>
        <authorList>
            <person name="Kyrpides N."/>
        </authorList>
    </citation>
    <scope>NUCLEOTIDE SEQUENCE [LARGE SCALE GENOMIC DNA]</scope>
    <source>
        <strain evidence="2 3">DSM 6562</strain>
    </source>
</reference>
<dbReference type="InterPro" id="IPR012347">
    <property type="entry name" value="Ferritin-like"/>
</dbReference>
<protein>
    <submittedName>
        <fullName evidence="2">Bacterioferritin</fullName>
    </submittedName>
</protein>
<evidence type="ECO:0000259" key="1">
    <source>
        <dbReference type="Pfam" id="PF00210"/>
    </source>
</evidence>
<dbReference type="GO" id="GO:0008199">
    <property type="term" value="F:ferric iron binding"/>
    <property type="evidence" value="ECO:0007669"/>
    <property type="project" value="InterPro"/>
</dbReference>
<comment type="caution">
    <text evidence="2">The sequence shown here is derived from an EMBL/GenBank/DDBJ whole genome shotgun (WGS) entry which is preliminary data.</text>
</comment>
<dbReference type="SUPFAM" id="SSF47240">
    <property type="entry name" value="Ferritin-like"/>
    <property type="match status" value="1"/>
</dbReference>
<name>A0A5S4ZWI4_9FIRM</name>
<dbReference type="EMBL" id="VNHM01000002">
    <property type="protein sequence ID" value="TYO97306.1"/>
    <property type="molecule type" value="Genomic_DNA"/>
</dbReference>
<evidence type="ECO:0000313" key="3">
    <source>
        <dbReference type="Proteomes" id="UP000323166"/>
    </source>
</evidence>
<dbReference type="CDD" id="cd00657">
    <property type="entry name" value="Ferritin_like"/>
    <property type="match status" value="1"/>
</dbReference>
<dbReference type="AlphaFoldDB" id="A0A5S4ZWI4"/>
<keyword evidence="3" id="KW-1185">Reference proteome</keyword>
<evidence type="ECO:0000313" key="2">
    <source>
        <dbReference type="EMBL" id="TYO97306.1"/>
    </source>
</evidence>
<organism evidence="2 3">
    <name type="scientific">Desulfallas thermosapovorans DSM 6562</name>
    <dbReference type="NCBI Taxonomy" id="1121431"/>
    <lineage>
        <taxon>Bacteria</taxon>
        <taxon>Bacillati</taxon>
        <taxon>Bacillota</taxon>
        <taxon>Clostridia</taxon>
        <taxon>Eubacteriales</taxon>
        <taxon>Desulfallaceae</taxon>
        <taxon>Desulfallas</taxon>
    </lineage>
</organism>
<proteinExistence type="predicted"/>
<dbReference type="InterPro" id="IPR009078">
    <property type="entry name" value="Ferritin-like_SF"/>
</dbReference>
<dbReference type="Gene3D" id="1.20.1260.10">
    <property type="match status" value="1"/>
</dbReference>
<feature type="domain" description="Ferritin/DPS" evidence="1">
    <location>
        <begin position="23"/>
        <end position="161"/>
    </location>
</feature>
<accession>A0A5S4ZWI4</accession>
<sequence length="161" mass="18386">MEQKGLTGFYGRGQMDEETIISKLNWFYSLELNQVDLYTAQAHAVKDIYLAKSFARIAMIEQQHVDNLAEEIKRRGGKPTSLGDVVSPLLGKAAGTFSGLLGPRMMLKMDITLEEKAMQDYKNMIMQVGNDKRLFDVLWDNLIDEDLHAAWFANKLKELER</sequence>
<dbReference type="Pfam" id="PF00210">
    <property type="entry name" value="Ferritin"/>
    <property type="match status" value="1"/>
</dbReference>